<evidence type="ECO:0000313" key="10">
    <source>
        <dbReference type="EMBL" id="VDM11554.1"/>
    </source>
</evidence>
<dbReference type="InterPro" id="IPR057475">
    <property type="entry name" value="CUT_C"/>
</dbReference>
<evidence type="ECO:0000256" key="7">
    <source>
        <dbReference type="ARBA" id="ARBA00023136"/>
    </source>
</evidence>
<keyword evidence="11" id="KW-1185">Reference proteome</keyword>
<name>A0A3P7E5T0_WUCBA</name>
<evidence type="ECO:0000256" key="8">
    <source>
        <dbReference type="SAM" id="Phobius"/>
    </source>
</evidence>
<organism evidence="10 11">
    <name type="scientific">Wuchereria bancrofti</name>
    <dbReference type="NCBI Taxonomy" id="6293"/>
    <lineage>
        <taxon>Eukaryota</taxon>
        <taxon>Metazoa</taxon>
        <taxon>Ecdysozoa</taxon>
        <taxon>Nematoda</taxon>
        <taxon>Chromadorea</taxon>
        <taxon>Rhabditida</taxon>
        <taxon>Spirurina</taxon>
        <taxon>Spiruromorpha</taxon>
        <taxon>Filarioidea</taxon>
        <taxon>Onchocercidae</taxon>
        <taxon>Wuchereria</taxon>
    </lineage>
</organism>
<dbReference type="PANTHER" id="PTHR22907">
    <property type="entry name" value="GH04558P"/>
    <property type="match status" value="1"/>
</dbReference>
<dbReference type="AlphaFoldDB" id="A0A3P7E5T0"/>
<evidence type="ECO:0000259" key="9">
    <source>
        <dbReference type="PROSITE" id="PS51034"/>
    </source>
</evidence>
<evidence type="ECO:0000256" key="2">
    <source>
        <dbReference type="ARBA" id="ARBA00022460"/>
    </source>
</evidence>
<comment type="subcellular location">
    <subcellularLocation>
        <location evidence="1">Cell membrane</location>
        <topology evidence="1">Single-pass type I membrane protein</topology>
    </subcellularLocation>
</comment>
<feature type="domain" description="ZP" evidence="9">
    <location>
        <begin position="1"/>
        <end position="177"/>
    </location>
</feature>
<dbReference type="EMBL" id="UYWW01002237">
    <property type="protein sequence ID" value="VDM11554.1"/>
    <property type="molecule type" value="Genomic_DNA"/>
</dbReference>
<dbReference type="InterPro" id="IPR051962">
    <property type="entry name" value="Cuticlin"/>
</dbReference>
<dbReference type="InParanoid" id="A0A3P7E5T0"/>
<feature type="transmembrane region" description="Helical" evidence="8">
    <location>
        <begin position="331"/>
        <end position="351"/>
    </location>
</feature>
<reference evidence="10 11" key="1">
    <citation type="submission" date="2018-11" db="EMBL/GenBank/DDBJ databases">
        <authorList>
            <consortium name="Pathogen Informatics"/>
        </authorList>
    </citation>
    <scope>NUCLEOTIDE SEQUENCE [LARGE SCALE GENOMIC DNA]</scope>
</reference>
<keyword evidence="7 8" id="KW-0472">Membrane</keyword>
<dbReference type="OrthoDB" id="6139674at2759"/>
<accession>A0A3P7E5T0</accession>
<evidence type="ECO:0000313" key="11">
    <source>
        <dbReference type="Proteomes" id="UP000270924"/>
    </source>
</evidence>
<dbReference type="Proteomes" id="UP000270924">
    <property type="component" value="Unassembled WGS sequence"/>
</dbReference>
<dbReference type="PANTHER" id="PTHR22907:SF58">
    <property type="entry name" value="ZP DOMAIN-CONTAINING PROTEIN"/>
    <property type="match status" value="1"/>
</dbReference>
<dbReference type="Pfam" id="PF25057">
    <property type="entry name" value="CUT_N"/>
    <property type="match status" value="1"/>
</dbReference>
<dbReference type="InterPro" id="IPR001507">
    <property type="entry name" value="ZP_dom"/>
</dbReference>
<dbReference type="GO" id="GO:0042302">
    <property type="term" value="F:structural constituent of cuticle"/>
    <property type="evidence" value="ECO:0007669"/>
    <property type="project" value="UniProtKB-KW"/>
</dbReference>
<evidence type="ECO:0000256" key="1">
    <source>
        <dbReference type="ARBA" id="ARBA00004251"/>
    </source>
</evidence>
<sequence length="374" mass="43201">MQKEPSGITYQVIIIVQYHYLFLTQAYKAYSVSCFYETVFDPNMEISGLTMTELESEIMTNCAYDVINSINGESVKYANIGDRLIHKWSCESEEYGMLIHSCFAYESDSAIFQLIDNQGCITDHTLMDPLNYSDSLTVAYSMVPAFKFVDKLTIRFQCKVTLCIKAQNGCKGISPPKCEIISTLTSISKLSTSKFPTPIRSKILQSLLPRNIELLCDESTELESCKNILNASKRNFSTSYRRKRFLNESGLAMNPILRKSFTETNYTNVTRFTLDIHANQVTKFSYRTKSFYWLNDNLKYFQLAIFERNEINRIKSPEVPSISFELLRNKILLQIAIFVLFMGFILTIIFMKILCYSKCITVISFEKYAQQWQI</sequence>
<protein>
    <recommendedName>
        <fullName evidence="9">ZP domain-containing protein</fullName>
    </recommendedName>
</protein>
<keyword evidence="6 8" id="KW-1133">Transmembrane helix</keyword>
<dbReference type="SMART" id="SM00241">
    <property type="entry name" value="ZP"/>
    <property type="match status" value="1"/>
</dbReference>
<dbReference type="InterPro" id="IPR056953">
    <property type="entry name" value="CUT_N"/>
</dbReference>
<keyword evidence="3" id="KW-1003">Cell membrane</keyword>
<keyword evidence="5" id="KW-0732">Signal</keyword>
<keyword evidence="4 8" id="KW-0812">Transmembrane</keyword>
<keyword evidence="2" id="KW-0193">Cuticle</keyword>
<evidence type="ECO:0000256" key="5">
    <source>
        <dbReference type="ARBA" id="ARBA00022729"/>
    </source>
</evidence>
<gene>
    <name evidence="10" type="ORF">WBA_LOCUS4940</name>
</gene>
<evidence type="ECO:0000256" key="3">
    <source>
        <dbReference type="ARBA" id="ARBA00022475"/>
    </source>
</evidence>
<dbReference type="Pfam" id="PF25301">
    <property type="entry name" value="CUT_C"/>
    <property type="match status" value="1"/>
</dbReference>
<dbReference type="PROSITE" id="PS51034">
    <property type="entry name" value="ZP_2"/>
    <property type="match status" value="1"/>
</dbReference>
<dbReference type="GO" id="GO:0005886">
    <property type="term" value="C:plasma membrane"/>
    <property type="evidence" value="ECO:0007669"/>
    <property type="project" value="UniProtKB-SubCell"/>
</dbReference>
<proteinExistence type="predicted"/>
<evidence type="ECO:0000256" key="4">
    <source>
        <dbReference type="ARBA" id="ARBA00022692"/>
    </source>
</evidence>
<evidence type="ECO:0000256" key="6">
    <source>
        <dbReference type="ARBA" id="ARBA00022989"/>
    </source>
</evidence>